<name>A0A7M2Z0W1_9ACTN</name>
<dbReference type="Pfam" id="PF12974">
    <property type="entry name" value="Phosphonate-bd"/>
    <property type="match status" value="1"/>
</dbReference>
<comment type="similarity">
    <text evidence="2">Belongs to the bacterial solute-binding protein SsuA/TauA family.</text>
</comment>
<accession>A0A7M2Z0W1</accession>
<comment type="caution">
    <text evidence="5">The sequence shown here is derived from an EMBL/GenBank/DDBJ whole genome shotgun (WGS) entry which is preliminary data.</text>
</comment>
<reference evidence="5 6" key="1">
    <citation type="submission" date="2018-07" db="EMBL/GenBank/DDBJ databases">
        <title>High-quality-draft genome sequence of Gaiella occulta.</title>
        <authorList>
            <person name="Severino R."/>
            <person name="Froufe H.J.C."/>
            <person name="Rainey F.A."/>
            <person name="Barroso C."/>
            <person name="Albuquerque L."/>
            <person name="Lobo-Da-Cunha A."/>
            <person name="Da Costa M.S."/>
            <person name="Egas C."/>
        </authorList>
    </citation>
    <scope>NUCLEOTIDE SEQUENCE [LARGE SCALE GENOMIC DNA]</scope>
    <source>
        <strain evidence="5 6">F2-233</strain>
    </source>
</reference>
<dbReference type="PANTHER" id="PTHR30024:SF47">
    <property type="entry name" value="TAURINE-BINDING PERIPLASMIC PROTEIN"/>
    <property type="match status" value="1"/>
</dbReference>
<organism evidence="5 6">
    <name type="scientific">Gaiella occulta</name>
    <dbReference type="NCBI Taxonomy" id="1002870"/>
    <lineage>
        <taxon>Bacteria</taxon>
        <taxon>Bacillati</taxon>
        <taxon>Actinomycetota</taxon>
        <taxon>Thermoleophilia</taxon>
        <taxon>Gaiellales</taxon>
        <taxon>Gaiellaceae</taxon>
        <taxon>Gaiella</taxon>
    </lineage>
</organism>
<gene>
    <name evidence="5" type="ORF">Gocc_0485</name>
</gene>
<evidence type="ECO:0000256" key="1">
    <source>
        <dbReference type="ARBA" id="ARBA00004418"/>
    </source>
</evidence>
<dbReference type="Proteomes" id="UP000254134">
    <property type="component" value="Unassembled WGS sequence"/>
</dbReference>
<dbReference type="OrthoDB" id="506623at2"/>
<comment type="subcellular location">
    <subcellularLocation>
        <location evidence="1">Periplasm</location>
    </subcellularLocation>
</comment>
<evidence type="ECO:0000313" key="6">
    <source>
        <dbReference type="Proteomes" id="UP000254134"/>
    </source>
</evidence>
<evidence type="ECO:0000313" key="5">
    <source>
        <dbReference type="EMBL" id="RDI76066.1"/>
    </source>
</evidence>
<dbReference type="PANTHER" id="PTHR30024">
    <property type="entry name" value="ALIPHATIC SULFONATES-BINDING PROTEIN-RELATED"/>
    <property type="match status" value="1"/>
</dbReference>
<reference evidence="6" key="2">
    <citation type="journal article" date="2019" name="MicrobiologyOpen">
        <title>High-quality draft genome sequence of Gaiella occulta isolated from a 150 meter deep mineral water borehole and comparison with the genome sequences of other deep-branching lineages of the phylum Actinobacteria.</title>
        <authorList>
            <person name="Severino R."/>
            <person name="Froufe H.J.C."/>
            <person name="Barroso C."/>
            <person name="Albuquerque L."/>
            <person name="Lobo-da-Cunha A."/>
            <person name="da Costa M.S."/>
            <person name="Egas C."/>
        </authorList>
    </citation>
    <scope>NUCLEOTIDE SEQUENCE [LARGE SCALE GENOMIC DNA]</scope>
    <source>
        <strain evidence="6">F2-233</strain>
    </source>
</reference>
<protein>
    <submittedName>
        <fullName evidence="5">NMT1/THI5 like</fullName>
    </submittedName>
</protein>
<feature type="chain" id="PRO_5029642577" evidence="4">
    <location>
        <begin position="33"/>
        <end position="339"/>
    </location>
</feature>
<evidence type="ECO:0000256" key="2">
    <source>
        <dbReference type="ARBA" id="ARBA00010742"/>
    </source>
</evidence>
<keyword evidence="6" id="KW-1185">Reference proteome</keyword>
<evidence type="ECO:0000256" key="4">
    <source>
        <dbReference type="SAM" id="SignalP"/>
    </source>
</evidence>
<sequence>MKLSSKRVVVIAALAVAIAVSFTAAMVSGAKAGRTAERTYTVCIDIPFHPIFDYVMAKKDTYFAGKPYRVNFKVLDATTQLPAFGAGQCNVITTPPSFIPRVTERYHIQVAEFFPLARWVIGPQILVKVNSPYRTLADLKGKKVAISPLATRFGSEEAAILAATGKNIRTYFKLKQTDAAAQELTLGRADAAFIEAPTTYPLLQTKKFKAIYSVHDAFLKAFGDPAVVNGGYIARTTFIKQAPTSRFVKDLIAATSDAWNRYQRNSKEVNQVASKVSGIPAAQLEVVGDVLYLKKMPANLRKISQRDVRTWAKLFPLLERSGFIKKAPANPAALFVVTK</sequence>
<feature type="signal peptide" evidence="4">
    <location>
        <begin position="1"/>
        <end position="32"/>
    </location>
</feature>
<proteinExistence type="inferred from homology"/>
<dbReference type="GO" id="GO:0042597">
    <property type="term" value="C:periplasmic space"/>
    <property type="evidence" value="ECO:0007669"/>
    <property type="project" value="UniProtKB-SubCell"/>
</dbReference>
<dbReference type="AlphaFoldDB" id="A0A7M2Z0W1"/>
<evidence type="ECO:0000256" key="3">
    <source>
        <dbReference type="ARBA" id="ARBA00022729"/>
    </source>
</evidence>
<dbReference type="EMBL" id="QQZY01000001">
    <property type="protein sequence ID" value="RDI76066.1"/>
    <property type="molecule type" value="Genomic_DNA"/>
</dbReference>
<keyword evidence="3 4" id="KW-0732">Signal</keyword>
<dbReference type="Gene3D" id="3.40.190.10">
    <property type="entry name" value="Periplasmic binding protein-like II"/>
    <property type="match status" value="2"/>
</dbReference>
<dbReference type="RefSeq" id="WP_114794923.1">
    <property type="nucleotide sequence ID" value="NZ_QQZY01000001.1"/>
</dbReference>
<dbReference type="SUPFAM" id="SSF53850">
    <property type="entry name" value="Periplasmic binding protein-like II"/>
    <property type="match status" value="1"/>
</dbReference>